<evidence type="ECO:0000256" key="4">
    <source>
        <dbReference type="ARBA" id="ARBA00022853"/>
    </source>
</evidence>
<keyword evidence="7 12" id="KW-0805">Transcription regulation</keyword>
<keyword evidence="10 12" id="KW-0539">Nucleus</keyword>
<evidence type="ECO:0000256" key="12">
    <source>
        <dbReference type="HAMAP-Rule" id="MF_03046"/>
    </source>
</evidence>
<dbReference type="GO" id="GO:0000124">
    <property type="term" value="C:SAGA complex"/>
    <property type="evidence" value="ECO:0007669"/>
    <property type="project" value="UniProtKB-UniRule"/>
</dbReference>
<dbReference type="Pfam" id="PF10163">
    <property type="entry name" value="EnY2"/>
    <property type="match status" value="1"/>
</dbReference>
<dbReference type="PANTHER" id="PTHR12514">
    <property type="entry name" value="ENHANCER OF YELLOW 2 TRANSCRIPTION FACTOR"/>
    <property type="match status" value="1"/>
</dbReference>
<evidence type="ECO:0000256" key="11">
    <source>
        <dbReference type="ARBA" id="ARBA00053905"/>
    </source>
</evidence>
<dbReference type="KEGG" id="lww:102738225"/>
<gene>
    <name evidence="14" type="primary">LOC102738225</name>
    <name evidence="12" type="synonym">ENY2</name>
</gene>
<comment type="function">
    <text evidence="11">Involved in mRNA export coupled transcription activation by association with both the TREX-2 and the SAGA complexes. The transcription regulatory histone acetylation (HAT) complex SAGA is a multiprotein complex that activates transcription by remodeling chromatin and mediating histone acetylation and deubiquitination. Within the SAGA complex, participates in a subcomplex that specifically deubiquitinates both histones H2A and H2B. The SAGA complex is recruited to specific gene promoters by activators such as MYC, where it is required for transcription. Required for nuclear receptor-mediated transactivation. As a component of the TREX-2 complex, involved in the export of mRNAs to the cytoplasm through the nuclear pores.</text>
</comment>
<dbReference type="OrthoDB" id="6221744at2759"/>
<protein>
    <recommendedName>
        <fullName evidence="12">Transcription and mRNA export factor ENY2</fullName>
    </recommendedName>
    <alternativeName>
        <fullName evidence="12">Enhancer of yellow 2 transcription factor homolog</fullName>
    </alternativeName>
</protein>
<keyword evidence="8 12" id="KW-0010">Activator</keyword>
<dbReference type="InterPro" id="IPR038212">
    <property type="entry name" value="TF_EnY2_sf"/>
</dbReference>
<name>A0A2U3YN89_LEPWE</name>
<dbReference type="GO" id="GO:0006406">
    <property type="term" value="P:mRNA export from nucleus"/>
    <property type="evidence" value="ECO:0007669"/>
    <property type="project" value="UniProtKB-UniRule"/>
</dbReference>
<dbReference type="GeneID" id="102738225"/>
<dbReference type="RefSeq" id="XP_006745184.2">
    <property type="nucleotide sequence ID" value="XM_006745121.2"/>
</dbReference>
<dbReference type="GO" id="GO:0005643">
    <property type="term" value="C:nuclear pore"/>
    <property type="evidence" value="ECO:0007669"/>
    <property type="project" value="UniProtKB-UniRule"/>
</dbReference>
<keyword evidence="9 12" id="KW-0804">Transcription</keyword>
<comment type="subunit">
    <text evidence="12">Component of the nuclear pore complex (NPC)-associated TREX-2 complex (transcription and export complex 2), composed of at least ENY2, GANP, PCID2, DSS1, and either centrin CETN2 or CETN3. TREX-2 contains 2 ENY2 chains. The TREX-2 complex interacts with the nucleoporin NUP153. Component of some SAGA transcription coactivator-HAT complexes, at least composed of ATXN7, ATXN7L3, ENY2, GCN5L2, SUPT3H, TAF10, TRRAP and USP22. Within the SAGA complex, ENY2, ATXN7, ATXN7L3, and USP22 form an additional subcomplex of SAGA called the DUB module (deubiquitination module). Interacts directly with ATXN7L3, GANP and with the RNA polymerase II. Interacts strongly with ATXN7L3 and ATXN7L3B.</text>
</comment>
<dbReference type="Gene3D" id="1.10.246.140">
    <property type="match status" value="1"/>
</dbReference>
<dbReference type="InterPro" id="IPR018783">
    <property type="entry name" value="TF_ENY2"/>
</dbReference>
<comment type="function">
    <text evidence="12">Involved in mRNA export coupled transcription activation by association with both the TREX-2 and the SAGA complexes. The transcription regulatory histone acetylation (HAT) complex SAGA is a multiprotein complex that activates transcription by remodeling chromatin and mediating histone acetylation and deubiquitination. Within the SAGA complex, participates to a subcomplex that specifically deubiquitinates both histones H2A and H2B. The SAGA complex is recruited to specific gene promoters by activators such as MYC, where it is required for transcription. Required for nuclear receptor-mediated transactivation. The TREX-2 complex functions in docking export-competent ribonucleoprotein particles (mRNPs) to the nuclear entrance of the nuclear pore complex (nuclear basket). TREX-2 participates in mRNA export and accurate chromatin positioning in the nucleus by tethering genes to the nuclear periphery.</text>
</comment>
<dbReference type="STRING" id="9713.A0A2U3YN89"/>
<evidence type="ECO:0000256" key="9">
    <source>
        <dbReference type="ARBA" id="ARBA00023163"/>
    </source>
</evidence>
<comment type="similarity">
    <text evidence="12">Belongs to the ENY2 family.</text>
</comment>
<evidence type="ECO:0000256" key="10">
    <source>
        <dbReference type="ARBA" id="ARBA00023242"/>
    </source>
</evidence>
<dbReference type="GO" id="GO:0015031">
    <property type="term" value="P:protein transport"/>
    <property type="evidence" value="ECO:0007669"/>
    <property type="project" value="UniProtKB-KW"/>
</dbReference>
<evidence type="ECO:0000313" key="14">
    <source>
        <dbReference type="RefSeq" id="XP_006745184.2"/>
    </source>
</evidence>
<keyword evidence="6 12" id="KW-0811">Translocation</keyword>
<evidence type="ECO:0000313" key="13">
    <source>
        <dbReference type="Proteomes" id="UP000245341"/>
    </source>
</evidence>
<dbReference type="GO" id="GO:0006325">
    <property type="term" value="P:chromatin organization"/>
    <property type="evidence" value="ECO:0007669"/>
    <property type="project" value="UniProtKB-KW"/>
</dbReference>
<proteinExistence type="inferred from homology"/>
<reference evidence="14" key="1">
    <citation type="submission" date="2025-08" db="UniProtKB">
        <authorList>
            <consortium name="RefSeq"/>
        </authorList>
    </citation>
    <scope>IDENTIFICATION</scope>
    <source>
        <tissue evidence="14">Liver</tissue>
    </source>
</reference>
<evidence type="ECO:0000256" key="6">
    <source>
        <dbReference type="ARBA" id="ARBA00023010"/>
    </source>
</evidence>
<accession>A0A2U3YN89</accession>
<dbReference type="Proteomes" id="UP000245341">
    <property type="component" value="Unplaced"/>
</dbReference>
<evidence type="ECO:0000256" key="1">
    <source>
        <dbReference type="ARBA" id="ARBA00004642"/>
    </source>
</evidence>
<keyword evidence="5 12" id="KW-0653">Protein transport</keyword>
<evidence type="ECO:0000256" key="5">
    <source>
        <dbReference type="ARBA" id="ARBA00022927"/>
    </source>
</evidence>
<evidence type="ECO:0000256" key="8">
    <source>
        <dbReference type="ARBA" id="ARBA00023159"/>
    </source>
</evidence>
<dbReference type="GO" id="GO:0071819">
    <property type="term" value="C:DUBm complex"/>
    <property type="evidence" value="ECO:0007669"/>
    <property type="project" value="UniProtKB-UniRule"/>
</dbReference>
<evidence type="ECO:0000256" key="3">
    <source>
        <dbReference type="ARBA" id="ARBA00022816"/>
    </source>
</evidence>
<organism evidence="13 14">
    <name type="scientific">Leptonychotes weddellii</name>
    <name type="common">Weddell seal</name>
    <name type="synonym">Otaria weddellii</name>
    <dbReference type="NCBI Taxonomy" id="9713"/>
    <lineage>
        <taxon>Eukaryota</taxon>
        <taxon>Metazoa</taxon>
        <taxon>Chordata</taxon>
        <taxon>Craniata</taxon>
        <taxon>Vertebrata</taxon>
        <taxon>Euteleostomi</taxon>
        <taxon>Mammalia</taxon>
        <taxon>Eutheria</taxon>
        <taxon>Laurasiatheria</taxon>
        <taxon>Carnivora</taxon>
        <taxon>Caniformia</taxon>
        <taxon>Pinnipedia</taxon>
        <taxon>Phocidae</taxon>
        <taxon>Monachinae</taxon>
        <taxon>Lobodontini</taxon>
        <taxon>Leptonychotes</taxon>
    </lineage>
</organism>
<evidence type="ECO:0000256" key="2">
    <source>
        <dbReference type="ARBA" id="ARBA00022448"/>
    </source>
</evidence>
<dbReference type="GO" id="GO:0070390">
    <property type="term" value="C:transcription export complex 2"/>
    <property type="evidence" value="ECO:0007669"/>
    <property type="project" value="UniProtKB-UniRule"/>
</dbReference>
<dbReference type="AlphaFoldDB" id="A0A2U3YN89"/>
<keyword evidence="2 12" id="KW-0813">Transport</keyword>
<dbReference type="HAMAP" id="MF_03046">
    <property type="entry name" value="ENY2_Sus1"/>
    <property type="match status" value="1"/>
</dbReference>
<keyword evidence="13" id="KW-1185">Reference proteome</keyword>
<evidence type="ECO:0000256" key="7">
    <source>
        <dbReference type="ARBA" id="ARBA00023015"/>
    </source>
</evidence>
<dbReference type="GO" id="GO:0003713">
    <property type="term" value="F:transcription coactivator activity"/>
    <property type="evidence" value="ECO:0007669"/>
    <property type="project" value="UniProtKB-UniRule"/>
</dbReference>
<keyword evidence="3 12" id="KW-0509">mRNA transport</keyword>
<sequence length="140" mass="15871">MNKDAQMRAAINQKLIETGEREHLKELLRAKLIECGWKDQLKVHCKEVVKEKGLEHVTVDDLVAEITPKGRALVPDSAKKELLQRIRTFPAQHASLSDWMRLCCFVVLFLKPEAKILKSVMAICLVVVDGADQNVLCLRL</sequence>
<dbReference type="FunFam" id="1.10.246.140:FF:000001">
    <property type="entry name" value="Transcription and mRNA export factor ENY2"/>
    <property type="match status" value="1"/>
</dbReference>
<dbReference type="GO" id="GO:0006368">
    <property type="term" value="P:transcription elongation by RNA polymerase II"/>
    <property type="evidence" value="ECO:0007669"/>
    <property type="project" value="UniProtKB-UniRule"/>
</dbReference>
<dbReference type="GO" id="GO:0005654">
    <property type="term" value="C:nucleoplasm"/>
    <property type="evidence" value="ECO:0007669"/>
    <property type="project" value="UniProtKB-SubCell"/>
</dbReference>
<keyword evidence="4 12" id="KW-0156">Chromatin regulator</keyword>
<comment type="subcellular location">
    <subcellularLocation>
        <location evidence="1 12">Nucleus</location>
        <location evidence="1 12">Nucleoplasm</location>
    </subcellularLocation>
</comment>